<dbReference type="PANTHER" id="PTHR10366">
    <property type="entry name" value="NAD DEPENDENT EPIMERASE/DEHYDRATASE"/>
    <property type="match status" value="1"/>
</dbReference>
<evidence type="ECO:0000313" key="5">
    <source>
        <dbReference type="Proteomes" id="UP000503462"/>
    </source>
</evidence>
<comment type="similarity">
    <text evidence="2">Belongs to the NAD(P)-dependent epimerase/dehydratase family. Dihydroflavonol-4-reductase subfamily.</text>
</comment>
<dbReference type="InterPro" id="IPR036291">
    <property type="entry name" value="NAD(P)-bd_dom_sf"/>
</dbReference>
<evidence type="ECO:0000313" key="4">
    <source>
        <dbReference type="EMBL" id="QIX00613.1"/>
    </source>
</evidence>
<dbReference type="Gene3D" id="3.40.50.720">
    <property type="entry name" value="NAD(P)-binding Rossmann-like Domain"/>
    <property type="match status" value="1"/>
</dbReference>
<dbReference type="GO" id="GO:0016616">
    <property type="term" value="F:oxidoreductase activity, acting on the CH-OH group of donors, NAD or NADP as acceptor"/>
    <property type="evidence" value="ECO:0007669"/>
    <property type="project" value="TreeGrafter"/>
</dbReference>
<name>A0A6H0Y0S7_9PEZI</name>
<dbReference type="OrthoDB" id="2735536at2759"/>
<reference evidence="4 5" key="1">
    <citation type="journal article" date="2016" name="Sci. Rep.">
        <title>Peltaster fructicola genome reveals evolution from an invasive phytopathogen to an ectophytic parasite.</title>
        <authorList>
            <person name="Xu C."/>
            <person name="Chen H."/>
            <person name="Gleason M.L."/>
            <person name="Xu J.R."/>
            <person name="Liu H."/>
            <person name="Zhang R."/>
            <person name="Sun G."/>
        </authorList>
    </citation>
    <scope>NUCLEOTIDE SEQUENCE [LARGE SCALE GENOMIC DNA]</scope>
    <source>
        <strain evidence="4 5">LNHT1506</strain>
    </source>
</reference>
<proteinExistence type="inferred from homology"/>
<dbReference type="InterPro" id="IPR050425">
    <property type="entry name" value="NAD(P)_dehydrat-like"/>
</dbReference>
<keyword evidence="5" id="KW-1185">Reference proteome</keyword>
<dbReference type="Pfam" id="PF01370">
    <property type="entry name" value="Epimerase"/>
    <property type="match status" value="1"/>
</dbReference>
<evidence type="ECO:0000256" key="2">
    <source>
        <dbReference type="ARBA" id="ARBA00023445"/>
    </source>
</evidence>
<dbReference type="AlphaFoldDB" id="A0A6H0Y0S7"/>
<dbReference type="EMBL" id="CP051142">
    <property type="protein sequence ID" value="QIX00613.1"/>
    <property type="molecule type" value="Genomic_DNA"/>
</dbReference>
<dbReference type="Proteomes" id="UP000503462">
    <property type="component" value="Chromosome 4"/>
</dbReference>
<protein>
    <recommendedName>
        <fullName evidence="3">NAD-dependent epimerase/dehydratase domain-containing protein</fullName>
    </recommendedName>
</protein>
<sequence>MSGQFVLITGSTGHVGFATLVKALSNGYKVRAAVRSDAKAQLVKSAKSVQPYSSQLEFVIVKDITRAGAFDEAVKGVDGIVHVASPIPNHDTKDFEAQVVTPAVEGTTQILYSAKKEMSIKRVVVTSALAAVVQFPPLDEPFTADQLGHVQDEIPDAISAYLQSKVRANRAVRQFIKDEKPHFNIHSVMPTFVVGANELATTVQEIDAGSNAFFLGPILGKKNEQGTLTGVCHLDDVAAVHIAALDPKLRGNLNFGVNYDYKQGFKWDDTIDIARKEFPDAVKAGILPLGGHCGDVFLKFDTSETERILSIKFKTPSEMGRNILQQYVQAAQAEQKA</sequence>
<evidence type="ECO:0000259" key="3">
    <source>
        <dbReference type="Pfam" id="PF01370"/>
    </source>
</evidence>
<feature type="domain" description="NAD-dependent epimerase/dehydratase" evidence="3">
    <location>
        <begin position="6"/>
        <end position="246"/>
    </location>
</feature>
<gene>
    <name evidence="4" type="ORF">AMS68_006130</name>
</gene>
<dbReference type="InterPro" id="IPR001509">
    <property type="entry name" value="Epimerase_deHydtase"/>
</dbReference>
<organism evidence="4 5">
    <name type="scientific">Peltaster fructicola</name>
    <dbReference type="NCBI Taxonomy" id="286661"/>
    <lineage>
        <taxon>Eukaryota</taxon>
        <taxon>Fungi</taxon>
        <taxon>Dikarya</taxon>
        <taxon>Ascomycota</taxon>
        <taxon>Pezizomycotina</taxon>
        <taxon>Dothideomycetes</taxon>
        <taxon>Dothideomycetes incertae sedis</taxon>
        <taxon>Peltaster</taxon>
    </lineage>
</organism>
<dbReference type="PANTHER" id="PTHR10366:SF564">
    <property type="entry name" value="STEROL-4-ALPHA-CARBOXYLATE 3-DEHYDROGENASE, DECARBOXYLATING"/>
    <property type="match status" value="1"/>
</dbReference>
<accession>A0A6H0Y0S7</accession>
<dbReference type="SUPFAM" id="SSF51735">
    <property type="entry name" value="NAD(P)-binding Rossmann-fold domains"/>
    <property type="match status" value="1"/>
</dbReference>
<keyword evidence="1" id="KW-0560">Oxidoreductase</keyword>
<evidence type="ECO:0000256" key="1">
    <source>
        <dbReference type="ARBA" id="ARBA00023002"/>
    </source>
</evidence>